<sequence>MAPGSDAVMEGKIDRGLRDGDGTFDQEEQVVDRATLPGKTEGLGAAGCDRGRRRDEAYCGGDDVEDRRRRRSR</sequence>
<dbReference type="EMBL" id="OZ034819">
    <property type="protein sequence ID" value="CAL1393537.1"/>
    <property type="molecule type" value="Genomic_DNA"/>
</dbReference>
<gene>
    <name evidence="2" type="ORF">LTRI10_LOCUS34110</name>
</gene>
<name>A0AAV2F668_9ROSI</name>
<evidence type="ECO:0000313" key="3">
    <source>
        <dbReference type="Proteomes" id="UP001497516"/>
    </source>
</evidence>
<organism evidence="2 3">
    <name type="scientific">Linum trigynum</name>
    <dbReference type="NCBI Taxonomy" id="586398"/>
    <lineage>
        <taxon>Eukaryota</taxon>
        <taxon>Viridiplantae</taxon>
        <taxon>Streptophyta</taxon>
        <taxon>Embryophyta</taxon>
        <taxon>Tracheophyta</taxon>
        <taxon>Spermatophyta</taxon>
        <taxon>Magnoliopsida</taxon>
        <taxon>eudicotyledons</taxon>
        <taxon>Gunneridae</taxon>
        <taxon>Pentapetalae</taxon>
        <taxon>rosids</taxon>
        <taxon>fabids</taxon>
        <taxon>Malpighiales</taxon>
        <taxon>Linaceae</taxon>
        <taxon>Linum</taxon>
    </lineage>
</organism>
<evidence type="ECO:0000313" key="2">
    <source>
        <dbReference type="EMBL" id="CAL1393537.1"/>
    </source>
</evidence>
<accession>A0AAV2F668</accession>
<feature type="compositionally biased region" description="Basic and acidic residues" evidence="1">
    <location>
        <begin position="9"/>
        <end position="21"/>
    </location>
</feature>
<proteinExistence type="predicted"/>
<feature type="region of interest" description="Disordered" evidence="1">
    <location>
        <begin position="1"/>
        <end position="73"/>
    </location>
</feature>
<protein>
    <submittedName>
        <fullName evidence="2">Uncharacterized protein</fullName>
    </submittedName>
</protein>
<evidence type="ECO:0000256" key="1">
    <source>
        <dbReference type="SAM" id="MobiDB-lite"/>
    </source>
</evidence>
<reference evidence="2 3" key="1">
    <citation type="submission" date="2024-04" db="EMBL/GenBank/DDBJ databases">
        <authorList>
            <person name="Fracassetti M."/>
        </authorList>
    </citation>
    <scope>NUCLEOTIDE SEQUENCE [LARGE SCALE GENOMIC DNA]</scope>
</reference>
<keyword evidence="3" id="KW-1185">Reference proteome</keyword>
<dbReference type="Proteomes" id="UP001497516">
    <property type="component" value="Chromosome 6"/>
</dbReference>
<dbReference type="AlphaFoldDB" id="A0AAV2F668"/>